<feature type="region of interest" description="Disordered" evidence="6">
    <location>
        <begin position="548"/>
        <end position="569"/>
    </location>
</feature>
<feature type="domain" description="RRM" evidence="7">
    <location>
        <begin position="509"/>
        <end position="640"/>
    </location>
</feature>
<dbReference type="PANTHER" id="PTHR48039">
    <property type="entry name" value="RNA-BINDING MOTIF PROTEIN 14B"/>
    <property type="match status" value="1"/>
</dbReference>
<evidence type="ECO:0000256" key="3">
    <source>
        <dbReference type="ARBA" id="ARBA00022884"/>
    </source>
</evidence>
<accession>A0ABR3GXD5</accession>
<feature type="compositionally biased region" description="Basic residues" evidence="6">
    <location>
        <begin position="756"/>
        <end position="768"/>
    </location>
</feature>
<feature type="region of interest" description="Disordered" evidence="6">
    <location>
        <begin position="243"/>
        <end position="315"/>
    </location>
</feature>
<evidence type="ECO:0000256" key="1">
    <source>
        <dbReference type="ARBA" id="ARBA00004123"/>
    </source>
</evidence>
<evidence type="ECO:0000256" key="5">
    <source>
        <dbReference type="PROSITE-ProRule" id="PRU00176"/>
    </source>
</evidence>
<feature type="compositionally biased region" description="Basic and acidic residues" evidence="6">
    <location>
        <begin position="734"/>
        <end position="750"/>
    </location>
</feature>
<feature type="region of interest" description="Disordered" evidence="6">
    <location>
        <begin position="129"/>
        <end position="155"/>
    </location>
</feature>
<evidence type="ECO:0000259" key="7">
    <source>
        <dbReference type="PROSITE" id="PS50102"/>
    </source>
</evidence>
<feature type="domain" description="RRM" evidence="7">
    <location>
        <begin position="333"/>
        <end position="436"/>
    </location>
</feature>
<dbReference type="SMART" id="SM00361">
    <property type="entry name" value="RRM_1"/>
    <property type="match status" value="2"/>
</dbReference>
<feature type="region of interest" description="Disordered" evidence="6">
    <location>
        <begin position="656"/>
        <end position="768"/>
    </location>
</feature>
<dbReference type="InterPro" id="IPR035979">
    <property type="entry name" value="RBD_domain_sf"/>
</dbReference>
<dbReference type="EMBL" id="JBBBZM010000002">
    <property type="protein sequence ID" value="KAL0640567.1"/>
    <property type="molecule type" value="Genomic_DNA"/>
</dbReference>
<evidence type="ECO:0000256" key="6">
    <source>
        <dbReference type="SAM" id="MobiDB-lite"/>
    </source>
</evidence>
<evidence type="ECO:0000313" key="8">
    <source>
        <dbReference type="EMBL" id="KAL0640567.1"/>
    </source>
</evidence>
<organism evidence="8 9">
    <name type="scientific">Discina gigas</name>
    <dbReference type="NCBI Taxonomy" id="1032678"/>
    <lineage>
        <taxon>Eukaryota</taxon>
        <taxon>Fungi</taxon>
        <taxon>Dikarya</taxon>
        <taxon>Ascomycota</taxon>
        <taxon>Pezizomycotina</taxon>
        <taxon>Pezizomycetes</taxon>
        <taxon>Pezizales</taxon>
        <taxon>Discinaceae</taxon>
        <taxon>Discina</taxon>
    </lineage>
</organism>
<dbReference type="InterPro" id="IPR003954">
    <property type="entry name" value="RRM_euk-type"/>
</dbReference>
<dbReference type="CDD" id="cd12413">
    <property type="entry name" value="RRM1_RBM28_like"/>
    <property type="match status" value="1"/>
</dbReference>
<keyword evidence="3 5" id="KW-0694">RNA-binding</keyword>
<comment type="subcellular location">
    <subcellularLocation>
        <location evidence="1">Nucleus</location>
    </subcellularLocation>
</comment>
<dbReference type="InterPro" id="IPR012677">
    <property type="entry name" value="Nucleotide-bd_a/b_plait_sf"/>
</dbReference>
<dbReference type="SUPFAM" id="SSF54928">
    <property type="entry name" value="RNA-binding domain, RBD"/>
    <property type="match status" value="3"/>
</dbReference>
<keyword evidence="2" id="KW-0677">Repeat</keyword>
<feature type="compositionally biased region" description="Basic and acidic residues" evidence="6">
    <location>
        <begin position="548"/>
        <end position="558"/>
    </location>
</feature>
<feature type="domain" description="RRM" evidence="7">
    <location>
        <begin position="53"/>
        <end position="131"/>
    </location>
</feature>
<feature type="region of interest" description="Disordered" evidence="6">
    <location>
        <begin position="1"/>
        <end position="47"/>
    </location>
</feature>
<gene>
    <name evidence="8" type="primary">NOP4</name>
    <name evidence="8" type="ORF">Q9L58_000231</name>
</gene>
<reference evidence="8 9" key="1">
    <citation type="submission" date="2024-02" db="EMBL/GenBank/DDBJ databases">
        <title>Discinaceae phylogenomics.</title>
        <authorList>
            <person name="Dirks A.C."/>
            <person name="James T.Y."/>
        </authorList>
    </citation>
    <scope>NUCLEOTIDE SEQUENCE [LARGE SCALE GENOMIC DNA]</scope>
    <source>
        <strain evidence="8 9">ACD0624</strain>
    </source>
</reference>
<feature type="compositionally biased region" description="Acidic residues" evidence="6">
    <location>
        <begin position="291"/>
        <end position="315"/>
    </location>
</feature>
<dbReference type="Proteomes" id="UP001447188">
    <property type="component" value="Unassembled WGS sequence"/>
</dbReference>
<evidence type="ECO:0000256" key="4">
    <source>
        <dbReference type="ARBA" id="ARBA00023242"/>
    </source>
</evidence>
<feature type="compositionally biased region" description="Basic and acidic residues" evidence="6">
    <location>
        <begin position="710"/>
        <end position="720"/>
    </location>
</feature>
<dbReference type="SMART" id="SM00360">
    <property type="entry name" value="RRM"/>
    <property type="match status" value="4"/>
</dbReference>
<dbReference type="CDD" id="cd12676">
    <property type="entry name" value="RRM3_Nop4p"/>
    <property type="match status" value="1"/>
</dbReference>
<dbReference type="Pfam" id="PF00076">
    <property type="entry name" value="RRM_1"/>
    <property type="match status" value="3"/>
</dbReference>
<sequence length="768" mass="86089">MVHHTKRTKLEDGSSGETSEPQNPDDSENEAPTRVSKAKKTISESDEDVLKRRTLFVRSLPYTATSETLSTHFSFIAPLKHATVVADPITKKSRGFGFVTFTDSDDARRAVKELNGSDFEGRKLKVEIAQPRHRDEAGKKATKDKKEEREQGDVKKRAPRLIVRNLPWSVKEPAQLIKIFQSYGKVRDVIIPRKDNRPGAEMRGFAFVTMKGYRNAEKAIEKTNGMEIDGRTVAVDWAVEKDEWQKQQGGEKKEEQEDKDVTEAEEEEEEEEASGDEDQDEKDVIGVISDDAAEDMDDASDASDDEGSDIEMDDISDGEAEPEYKHDMNDNSQTIFIRNLPFTTDDESLHSHFTTNFGPVRYARIVIDRETERPRGTGFVCFYDMEHCNECVKGAPHQTSATGSNKYPSLLHDEGDDPSGKYTIEGRVLSITRAVNKNEAHKLQEAGTQKRDKVAGDKRRLFLLQEGTIPASSPAFQTLSNTERQLRDASLKQRKTLLQANPMLHLSLTRLSIRNLPRSITAKDLKALAREAAVGFVADVRAGKRQQLSKEELARGGAEDTEAELRRKKQGKGIVRQAKIVEEKAGGGRSRGYGFIEYSSHRWALMGLRWLNGHAVLGTAEATEKKVKQGKKADVPIEDKKKRLIVEFAIENAQVVARRKDSEEKARERSKLVAEGKAKPLESTKEKKAKFAAEAKKTEAAKKFAGKRKRDNDKSKGDGKKPRRDGKSGGGNPEVEKKDDKAVKKDEKQAKAARIIARKRQIRRAKRG</sequence>
<dbReference type="InterPro" id="IPR000504">
    <property type="entry name" value="RRM_dom"/>
</dbReference>
<dbReference type="CDD" id="cd12677">
    <property type="entry name" value="RRM4_Nop4p"/>
    <property type="match status" value="1"/>
</dbReference>
<dbReference type="PANTHER" id="PTHR48039:SF5">
    <property type="entry name" value="RNA-BINDING PROTEIN 28"/>
    <property type="match status" value="1"/>
</dbReference>
<name>A0ABR3GXD5_9PEZI</name>
<dbReference type="InterPro" id="IPR034808">
    <property type="entry name" value="Nop4p_RRM3"/>
</dbReference>
<dbReference type="Gene3D" id="3.30.70.330">
    <property type="match status" value="4"/>
</dbReference>
<keyword evidence="9" id="KW-1185">Reference proteome</keyword>
<evidence type="ECO:0000313" key="9">
    <source>
        <dbReference type="Proteomes" id="UP001447188"/>
    </source>
</evidence>
<comment type="caution">
    <text evidence="8">The sequence shown here is derived from an EMBL/GenBank/DDBJ whole genome shotgun (WGS) entry which is preliminary data.</text>
</comment>
<dbReference type="PROSITE" id="PS50102">
    <property type="entry name" value="RRM"/>
    <property type="match status" value="4"/>
</dbReference>
<feature type="compositionally biased region" description="Basic and acidic residues" evidence="6">
    <location>
        <begin position="658"/>
        <end position="702"/>
    </location>
</feature>
<protein>
    <submittedName>
        <fullName evidence="8">RNA recognition motif-containing protein</fullName>
    </submittedName>
</protein>
<feature type="domain" description="RRM" evidence="7">
    <location>
        <begin position="159"/>
        <end position="240"/>
    </location>
</feature>
<keyword evidence="4" id="KW-0539">Nucleus</keyword>
<dbReference type="InterPro" id="IPR051945">
    <property type="entry name" value="RRM_MRD1_RNA_proc_ribogen"/>
</dbReference>
<dbReference type="InterPro" id="IPR034809">
    <property type="entry name" value="Nop4_RRM4"/>
</dbReference>
<feature type="compositionally biased region" description="Acidic residues" evidence="6">
    <location>
        <begin position="263"/>
        <end position="281"/>
    </location>
</feature>
<evidence type="ECO:0000256" key="2">
    <source>
        <dbReference type="ARBA" id="ARBA00022737"/>
    </source>
</evidence>
<proteinExistence type="predicted"/>
<feature type="compositionally biased region" description="Basic and acidic residues" evidence="6">
    <location>
        <begin position="243"/>
        <end position="262"/>
    </location>
</feature>